<dbReference type="Proteomes" id="UP000037510">
    <property type="component" value="Unassembled WGS sequence"/>
</dbReference>
<proteinExistence type="inferred from homology"/>
<dbReference type="PANTHER" id="PTHR10353:SF36">
    <property type="entry name" value="LP05116P"/>
    <property type="match status" value="1"/>
</dbReference>
<comment type="similarity">
    <text evidence="1 4">Belongs to the glycosyl hydrolase 1 family.</text>
</comment>
<evidence type="ECO:0000256" key="2">
    <source>
        <dbReference type="ARBA" id="ARBA00022801"/>
    </source>
</evidence>
<accession>A0A0L7KYU3</accession>
<evidence type="ECO:0000313" key="6">
    <source>
        <dbReference type="Proteomes" id="UP000037510"/>
    </source>
</evidence>
<evidence type="ECO:0000256" key="1">
    <source>
        <dbReference type="ARBA" id="ARBA00010838"/>
    </source>
</evidence>
<sequence>MWRATPTIYGDETWRWLLSWGCSSTGYSNYVSKDGAKYYSDLIDALLEKGIEPVVTLYHWDLPQSLQDLGKVPITQVDRRTPGEGHRACRHAVPLGHAAELTGSRLINALLEKGIEPIVTLYHWDLPQSLQDLDALPEKGIVPVVTLYHWDLPQSLQDLDWFASYARVVFSLYADRVKTWITINEPIVFCDLTYSTGILAPGFEDTVFAPYLCNRHGIPELRAVMEVQPGASYGVSRFMVVSYCAKLLHLPPGASR</sequence>
<reference evidence="5 6" key="1">
    <citation type="journal article" date="2015" name="Genome Biol. Evol.">
        <title>The genome of winter moth (Operophtera brumata) provides a genomic perspective on sexual dimorphism and phenology.</title>
        <authorList>
            <person name="Derks M.F."/>
            <person name="Smit S."/>
            <person name="Salis L."/>
            <person name="Schijlen E."/>
            <person name="Bossers A."/>
            <person name="Mateman C."/>
            <person name="Pijl A.S."/>
            <person name="de Ridder D."/>
            <person name="Groenen M.A."/>
            <person name="Visser M.E."/>
            <person name="Megens H.J."/>
        </authorList>
    </citation>
    <scope>NUCLEOTIDE SEQUENCE [LARGE SCALE GENOMIC DNA]</scope>
    <source>
        <strain evidence="5">WM2013NL</strain>
        <tissue evidence="5">Head and thorax</tissue>
    </source>
</reference>
<keyword evidence="2" id="KW-0378">Hydrolase</keyword>
<keyword evidence="3" id="KW-0326">Glycosidase</keyword>
<comment type="caution">
    <text evidence="5">The sequence shown here is derived from an EMBL/GenBank/DDBJ whole genome shotgun (WGS) entry which is preliminary data.</text>
</comment>
<protein>
    <recommendedName>
        <fullName evidence="7">Glucosidase</fullName>
    </recommendedName>
</protein>
<evidence type="ECO:0000313" key="5">
    <source>
        <dbReference type="EMBL" id="KOB68221.1"/>
    </source>
</evidence>
<dbReference type="InterPro" id="IPR017853">
    <property type="entry name" value="GH"/>
</dbReference>
<dbReference type="Gene3D" id="3.20.20.80">
    <property type="entry name" value="Glycosidases"/>
    <property type="match status" value="3"/>
</dbReference>
<evidence type="ECO:0000256" key="3">
    <source>
        <dbReference type="ARBA" id="ARBA00023295"/>
    </source>
</evidence>
<dbReference type="SUPFAM" id="SSF51445">
    <property type="entry name" value="(Trans)glycosidases"/>
    <property type="match status" value="3"/>
</dbReference>
<dbReference type="PANTHER" id="PTHR10353">
    <property type="entry name" value="GLYCOSYL HYDROLASE"/>
    <property type="match status" value="1"/>
</dbReference>
<name>A0A0L7KYU3_OPEBR</name>
<dbReference type="GO" id="GO:0005975">
    <property type="term" value="P:carbohydrate metabolic process"/>
    <property type="evidence" value="ECO:0007669"/>
    <property type="project" value="InterPro"/>
</dbReference>
<dbReference type="GO" id="GO:0008422">
    <property type="term" value="F:beta-glucosidase activity"/>
    <property type="evidence" value="ECO:0007669"/>
    <property type="project" value="TreeGrafter"/>
</dbReference>
<organism evidence="5 6">
    <name type="scientific">Operophtera brumata</name>
    <name type="common">Winter moth</name>
    <name type="synonym">Phalaena brumata</name>
    <dbReference type="NCBI Taxonomy" id="104452"/>
    <lineage>
        <taxon>Eukaryota</taxon>
        <taxon>Metazoa</taxon>
        <taxon>Ecdysozoa</taxon>
        <taxon>Arthropoda</taxon>
        <taxon>Hexapoda</taxon>
        <taxon>Insecta</taxon>
        <taxon>Pterygota</taxon>
        <taxon>Neoptera</taxon>
        <taxon>Endopterygota</taxon>
        <taxon>Lepidoptera</taxon>
        <taxon>Glossata</taxon>
        <taxon>Ditrysia</taxon>
        <taxon>Geometroidea</taxon>
        <taxon>Geometridae</taxon>
        <taxon>Larentiinae</taxon>
        <taxon>Operophtera</taxon>
    </lineage>
</organism>
<dbReference type="Pfam" id="PF00232">
    <property type="entry name" value="Glyco_hydro_1"/>
    <property type="match status" value="3"/>
</dbReference>
<dbReference type="InterPro" id="IPR001360">
    <property type="entry name" value="Glyco_hydro_1"/>
</dbReference>
<keyword evidence="6" id="KW-1185">Reference proteome</keyword>
<dbReference type="STRING" id="104452.A0A0L7KYU3"/>
<dbReference type="EMBL" id="JTDY01004389">
    <property type="protein sequence ID" value="KOB68221.1"/>
    <property type="molecule type" value="Genomic_DNA"/>
</dbReference>
<evidence type="ECO:0000256" key="4">
    <source>
        <dbReference type="RuleBase" id="RU003690"/>
    </source>
</evidence>
<gene>
    <name evidence="5" type="ORF">OBRU01_19063</name>
</gene>
<dbReference type="AlphaFoldDB" id="A0A0L7KYU3"/>
<evidence type="ECO:0008006" key="7">
    <source>
        <dbReference type="Google" id="ProtNLM"/>
    </source>
</evidence>